<gene>
    <name evidence="2" type="ORF">DNH61_08205</name>
</gene>
<dbReference type="AlphaFoldDB" id="A0A2W1LPL6"/>
<keyword evidence="1" id="KW-1133">Transmembrane helix</keyword>
<reference evidence="2 3" key="1">
    <citation type="submission" date="2018-06" db="EMBL/GenBank/DDBJ databases">
        <title>Paenibacillus imtechensis sp. nov.</title>
        <authorList>
            <person name="Pinnaka A.K."/>
            <person name="Singh H."/>
            <person name="Kaur M."/>
        </authorList>
    </citation>
    <scope>NUCLEOTIDE SEQUENCE [LARGE SCALE GENOMIC DNA]</scope>
    <source>
        <strain evidence="2 3">SMB1</strain>
    </source>
</reference>
<name>A0A2W1LPL6_9BACL</name>
<comment type="caution">
    <text evidence="2">The sequence shown here is derived from an EMBL/GenBank/DDBJ whole genome shotgun (WGS) entry which is preliminary data.</text>
</comment>
<evidence type="ECO:0000313" key="3">
    <source>
        <dbReference type="Proteomes" id="UP000249522"/>
    </source>
</evidence>
<evidence type="ECO:0000256" key="1">
    <source>
        <dbReference type="SAM" id="Phobius"/>
    </source>
</evidence>
<keyword evidence="3" id="KW-1185">Reference proteome</keyword>
<dbReference type="InterPro" id="IPR010001">
    <property type="entry name" value="BofA"/>
</dbReference>
<protein>
    <submittedName>
        <fullName evidence="2">Pro-sigmaK processing inhibitor BofA</fullName>
    </submittedName>
</protein>
<dbReference type="Proteomes" id="UP000249522">
    <property type="component" value="Unassembled WGS sequence"/>
</dbReference>
<organism evidence="2 3">
    <name type="scientific">Paenibacillus sambharensis</name>
    <dbReference type="NCBI Taxonomy" id="1803190"/>
    <lineage>
        <taxon>Bacteria</taxon>
        <taxon>Bacillati</taxon>
        <taxon>Bacillota</taxon>
        <taxon>Bacilli</taxon>
        <taxon>Bacillales</taxon>
        <taxon>Paenibacillaceae</taxon>
        <taxon>Paenibacillus</taxon>
    </lineage>
</organism>
<proteinExistence type="predicted"/>
<dbReference type="Pfam" id="PF07441">
    <property type="entry name" value="BofA"/>
    <property type="match status" value="1"/>
</dbReference>
<sequence>MKLMWALVLGFSVLALTVVLIRNKISHRILKQFVLHLAAAAFVIYAFNYSGWIADLHIPLNAVTIAAIVTLGIPGVLMIIGLQWVVL</sequence>
<dbReference type="OrthoDB" id="2659295at2"/>
<feature type="transmembrane region" description="Helical" evidence="1">
    <location>
        <begin position="6"/>
        <end position="21"/>
    </location>
</feature>
<feature type="transmembrane region" description="Helical" evidence="1">
    <location>
        <begin position="60"/>
        <end position="86"/>
    </location>
</feature>
<feature type="transmembrane region" description="Helical" evidence="1">
    <location>
        <begin position="33"/>
        <end position="54"/>
    </location>
</feature>
<evidence type="ECO:0000313" key="2">
    <source>
        <dbReference type="EMBL" id="PZD96474.1"/>
    </source>
</evidence>
<keyword evidence="1" id="KW-0812">Transmembrane</keyword>
<accession>A0A2W1LPL6</accession>
<keyword evidence="1" id="KW-0472">Membrane</keyword>
<dbReference type="EMBL" id="QKRB01000038">
    <property type="protein sequence ID" value="PZD96474.1"/>
    <property type="molecule type" value="Genomic_DNA"/>
</dbReference>